<protein>
    <recommendedName>
        <fullName evidence="3">Alcohol acetyltransferase</fullName>
    </recommendedName>
</protein>
<dbReference type="GO" id="GO:0008080">
    <property type="term" value="F:N-acetyltransferase activity"/>
    <property type="evidence" value="ECO:0007669"/>
    <property type="project" value="TreeGrafter"/>
</dbReference>
<evidence type="ECO:0000313" key="2">
    <source>
        <dbReference type="Proteomes" id="UP001172102"/>
    </source>
</evidence>
<comment type="caution">
    <text evidence="1">The sequence shown here is derived from an EMBL/GenBank/DDBJ whole genome shotgun (WGS) entry which is preliminary data.</text>
</comment>
<dbReference type="PANTHER" id="PTHR28037">
    <property type="entry name" value="ALCOHOL O-ACETYLTRANSFERASE 1-RELATED"/>
    <property type="match status" value="1"/>
</dbReference>
<dbReference type="InterPro" id="IPR010828">
    <property type="entry name" value="Atf2/Sli1-like"/>
</dbReference>
<evidence type="ECO:0000313" key="1">
    <source>
        <dbReference type="EMBL" id="KAK0730139.1"/>
    </source>
</evidence>
<evidence type="ECO:0008006" key="3">
    <source>
        <dbReference type="Google" id="ProtNLM"/>
    </source>
</evidence>
<dbReference type="PANTHER" id="PTHR28037:SF1">
    <property type="entry name" value="ALCOHOL O-ACETYLTRANSFERASE 1-RELATED"/>
    <property type="match status" value="1"/>
</dbReference>
<dbReference type="Gene3D" id="3.30.559.10">
    <property type="entry name" value="Chloramphenicol acetyltransferase-like domain"/>
    <property type="match status" value="1"/>
</dbReference>
<proteinExistence type="predicted"/>
<sequence length="486" mass="52789">MESKGVLRYASPNEQRTISREDLGFYHGVNIGAIYEFEGSFNVDSLQSFFAPVQRCIEEHPFLAVVVADRHTDKAFYRHVPVINLEEHITVLEHTPAGDNSQWGSVEDVLRSNLDRPFSHTIPPWRVVVLPLSSPSQQPSSCFIAFSYSHTILDGPSGVAFHRTFLAAVRAAAENPAPSPARATVEVPERSLPPPFDTPERLPISWSFLLGPLIGALIPRFLANLLGLEPEASTVNEGTWTGTPASFDPTTTRTRVALREIDAALVEKALRASRAHGAKLTGTLHVLTARALSRAFADHDKVTNFATQTAIDMRRAAGVAEDEMGEFASGVYFPLPRVGAAAREGPVTDEEWASARACTEAFADSASRLRDQPIGLLRYLPSVRRWMAGKLGQRREGSYEVSNIGVVEDKGEGRHGEAGGARIVHMVFAQPGMVVGCPICINVISTKGGSLLYTLTWASGALGVEGDEGVFIEAICDSLRADFGRF</sequence>
<dbReference type="InterPro" id="IPR023213">
    <property type="entry name" value="CAT-like_dom_sf"/>
</dbReference>
<dbReference type="EMBL" id="JAUKUA010000001">
    <property type="protein sequence ID" value="KAK0730139.1"/>
    <property type="molecule type" value="Genomic_DNA"/>
</dbReference>
<dbReference type="AlphaFoldDB" id="A0AA40B9K1"/>
<dbReference type="InterPro" id="IPR052058">
    <property type="entry name" value="Alcohol_O-acetyltransferase"/>
</dbReference>
<gene>
    <name evidence="1" type="ORF">B0H67DRAFT_24609</name>
</gene>
<dbReference type="SUPFAM" id="SSF52777">
    <property type="entry name" value="CoA-dependent acyltransferases"/>
    <property type="match status" value="2"/>
</dbReference>
<dbReference type="Proteomes" id="UP001172102">
    <property type="component" value="Unassembled WGS sequence"/>
</dbReference>
<dbReference type="Pfam" id="PF07247">
    <property type="entry name" value="AATase"/>
    <property type="match status" value="1"/>
</dbReference>
<reference evidence="1" key="1">
    <citation type="submission" date="2023-06" db="EMBL/GenBank/DDBJ databases">
        <title>Genome-scale phylogeny and comparative genomics of the fungal order Sordariales.</title>
        <authorList>
            <consortium name="Lawrence Berkeley National Laboratory"/>
            <person name="Hensen N."/>
            <person name="Bonometti L."/>
            <person name="Westerberg I."/>
            <person name="Brannstrom I.O."/>
            <person name="Guillou S."/>
            <person name="Cros-Aarteil S."/>
            <person name="Calhoun S."/>
            <person name="Haridas S."/>
            <person name="Kuo A."/>
            <person name="Mondo S."/>
            <person name="Pangilinan J."/>
            <person name="Riley R."/>
            <person name="Labutti K."/>
            <person name="Andreopoulos B."/>
            <person name="Lipzen A."/>
            <person name="Chen C."/>
            <person name="Yanf M."/>
            <person name="Daum C."/>
            <person name="Ng V."/>
            <person name="Clum A."/>
            <person name="Steindorff A."/>
            <person name="Ohm R."/>
            <person name="Martin F."/>
            <person name="Silar P."/>
            <person name="Natvig D."/>
            <person name="Lalanne C."/>
            <person name="Gautier V."/>
            <person name="Ament-Velasquez S.L."/>
            <person name="Kruys A."/>
            <person name="Hutchinson M.I."/>
            <person name="Powell A.J."/>
            <person name="Barry K."/>
            <person name="Miller A.N."/>
            <person name="Grigoriev I.V."/>
            <person name="Debuchy R."/>
            <person name="Gladieux P."/>
            <person name="Thoren M.H."/>
            <person name="Johannesson H."/>
        </authorList>
    </citation>
    <scope>NUCLEOTIDE SEQUENCE</scope>
    <source>
        <strain evidence="1">SMH4607-1</strain>
    </source>
</reference>
<keyword evidence="2" id="KW-1185">Reference proteome</keyword>
<organism evidence="1 2">
    <name type="scientific">Lasiosphaeris hirsuta</name>
    <dbReference type="NCBI Taxonomy" id="260670"/>
    <lineage>
        <taxon>Eukaryota</taxon>
        <taxon>Fungi</taxon>
        <taxon>Dikarya</taxon>
        <taxon>Ascomycota</taxon>
        <taxon>Pezizomycotina</taxon>
        <taxon>Sordariomycetes</taxon>
        <taxon>Sordariomycetidae</taxon>
        <taxon>Sordariales</taxon>
        <taxon>Lasiosphaeriaceae</taxon>
        <taxon>Lasiosphaeris</taxon>
    </lineage>
</organism>
<name>A0AA40B9K1_9PEZI</name>
<accession>A0AA40B9K1</accession>